<name>A0ABV8PGX2_9FLAO</name>
<dbReference type="PROSITE" id="PS51257">
    <property type="entry name" value="PROKAR_LIPOPROTEIN"/>
    <property type="match status" value="1"/>
</dbReference>
<dbReference type="EMBL" id="JBHSCL010000004">
    <property type="protein sequence ID" value="MFC4219258.1"/>
    <property type="molecule type" value="Genomic_DNA"/>
</dbReference>
<organism evidence="1 2">
    <name type="scientific">Flagellimonas marina</name>
    <dbReference type="NCBI Taxonomy" id="1775168"/>
    <lineage>
        <taxon>Bacteria</taxon>
        <taxon>Pseudomonadati</taxon>
        <taxon>Bacteroidota</taxon>
        <taxon>Flavobacteriia</taxon>
        <taxon>Flavobacteriales</taxon>
        <taxon>Flavobacteriaceae</taxon>
        <taxon>Flagellimonas</taxon>
    </lineage>
</organism>
<dbReference type="RefSeq" id="WP_379762672.1">
    <property type="nucleotide sequence ID" value="NZ_JBHSCL010000004.1"/>
</dbReference>
<reference evidence="2" key="1">
    <citation type="journal article" date="2019" name="Int. J. Syst. Evol. Microbiol.">
        <title>The Global Catalogue of Microorganisms (GCM) 10K type strain sequencing project: providing services to taxonomists for standard genome sequencing and annotation.</title>
        <authorList>
            <consortium name="The Broad Institute Genomics Platform"/>
            <consortium name="The Broad Institute Genome Sequencing Center for Infectious Disease"/>
            <person name="Wu L."/>
            <person name="Ma J."/>
        </authorList>
    </citation>
    <scope>NUCLEOTIDE SEQUENCE [LARGE SCALE GENOMIC DNA]</scope>
    <source>
        <strain evidence="2">CGMCC 1.15774</strain>
    </source>
</reference>
<protein>
    <submittedName>
        <fullName evidence="1">Uncharacterized protein</fullName>
    </submittedName>
</protein>
<gene>
    <name evidence="1" type="ORF">ACFOWS_03900</name>
</gene>
<evidence type="ECO:0000313" key="1">
    <source>
        <dbReference type="EMBL" id="MFC4219258.1"/>
    </source>
</evidence>
<sequence length="182" mass="20460">MKRSFFHVLGGLILFFVLQSCSEEQDFDQFDDLSITPTVASSIFYLESDEESINAVNSGPFYYQTVNFDAFNEQFVSERLLEGTITYEIENTTSKNLQVSIEFLDDNDNVLDTEFFDIDPNLPETFTREVAYGPTGKNLAILSATSGLRVTGSNLSDDTTVSNNPNPKVILRSAAEFIFRLK</sequence>
<keyword evidence="2" id="KW-1185">Reference proteome</keyword>
<dbReference type="Proteomes" id="UP001595841">
    <property type="component" value="Unassembled WGS sequence"/>
</dbReference>
<accession>A0ABV8PGX2</accession>
<proteinExistence type="predicted"/>
<comment type="caution">
    <text evidence="1">The sequence shown here is derived from an EMBL/GenBank/DDBJ whole genome shotgun (WGS) entry which is preliminary data.</text>
</comment>
<evidence type="ECO:0000313" key="2">
    <source>
        <dbReference type="Proteomes" id="UP001595841"/>
    </source>
</evidence>